<dbReference type="SUPFAM" id="SSF81698">
    <property type="entry name" value="FF domain"/>
    <property type="match status" value="5"/>
</dbReference>
<dbReference type="PANTHER" id="PTHR15377:SF3">
    <property type="entry name" value="WW DOMAIN-CONTAINING PROTEIN"/>
    <property type="match status" value="1"/>
</dbReference>
<dbReference type="Pfam" id="PF01846">
    <property type="entry name" value="FF"/>
    <property type="match status" value="6"/>
</dbReference>
<dbReference type="FunCoup" id="Q95PX7">
    <property type="interactions" value="3771"/>
</dbReference>
<feature type="region of interest" description="Disordered" evidence="3">
    <location>
        <begin position="1"/>
        <end position="107"/>
    </location>
</feature>
<dbReference type="PeptideAtlas" id="Q95PX7"/>
<name>Q95PX7_CAEEL</name>
<keyword evidence="2" id="KW-0175">Coiled coil</keyword>
<feature type="compositionally biased region" description="Basic and acidic residues" evidence="3">
    <location>
        <begin position="395"/>
        <end position="408"/>
    </location>
</feature>
<dbReference type="Pfam" id="PF23517">
    <property type="entry name" value="WW_TCERG1"/>
    <property type="match status" value="1"/>
</dbReference>
<dbReference type="AlphaFoldDB" id="Q95PX7"/>
<dbReference type="InterPro" id="IPR001202">
    <property type="entry name" value="WW_dom"/>
</dbReference>
<dbReference type="OMA" id="SWEYVEG"/>
<accession>Q95PX7</accession>
<evidence type="ECO:0000259" key="5">
    <source>
        <dbReference type="PROSITE" id="PS51676"/>
    </source>
</evidence>
<evidence type="ECO:0000256" key="3">
    <source>
        <dbReference type="SAM" id="MobiDB-lite"/>
    </source>
</evidence>
<dbReference type="PROSITE" id="PS51676">
    <property type="entry name" value="FF"/>
    <property type="match status" value="4"/>
</dbReference>
<dbReference type="CDD" id="cd00201">
    <property type="entry name" value="WW"/>
    <property type="match status" value="3"/>
</dbReference>
<dbReference type="OrthoDB" id="63972at2759"/>
<feature type="compositionally biased region" description="Basic and acidic residues" evidence="3">
    <location>
        <begin position="13"/>
        <end position="32"/>
    </location>
</feature>
<dbReference type="GO" id="GO:0070063">
    <property type="term" value="F:RNA polymerase binding"/>
    <property type="evidence" value="ECO:0000318"/>
    <property type="project" value="GO_Central"/>
</dbReference>
<dbReference type="GO" id="GO:0003712">
    <property type="term" value="F:transcription coregulator activity"/>
    <property type="evidence" value="ECO:0000318"/>
    <property type="project" value="GO_Central"/>
</dbReference>
<feature type="compositionally biased region" description="Basic and acidic residues" evidence="3">
    <location>
        <begin position="214"/>
        <end position="223"/>
    </location>
</feature>
<evidence type="ECO:0000313" key="7">
    <source>
        <dbReference type="Proteomes" id="UP000001940"/>
    </source>
</evidence>
<dbReference type="Gene3D" id="1.10.10.440">
    <property type="entry name" value="FF domain"/>
    <property type="match status" value="6"/>
</dbReference>
<dbReference type="AGR" id="WB:WBGene00022855"/>
<dbReference type="eggNOG" id="KOG0155">
    <property type="taxonomic scope" value="Eukaryota"/>
</dbReference>
<dbReference type="Bgee" id="WBGene00022855">
    <property type="expression patterns" value="Expressed in pharyngeal muscle cell (C elegans) and 3 other cell types or tissues"/>
</dbReference>
<keyword evidence="7" id="KW-1185">Reference proteome</keyword>
<dbReference type="PROSITE" id="PS01159">
    <property type="entry name" value="WW_DOMAIN_1"/>
    <property type="match status" value="1"/>
</dbReference>
<dbReference type="CTD" id="174150"/>
<feature type="region of interest" description="Disordered" evidence="3">
    <location>
        <begin position="214"/>
        <end position="234"/>
    </location>
</feature>
<protein>
    <submittedName>
        <fullName evidence="6">WW domain-containing protein</fullName>
    </submittedName>
</protein>
<feature type="domain" description="WW" evidence="4">
    <location>
        <begin position="229"/>
        <end position="262"/>
    </location>
</feature>
<feature type="region of interest" description="Disordered" evidence="3">
    <location>
        <begin position="122"/>
        <end position="153"/>
    </location>
</feature>
<dbReference type="Gene3D" id="2.20.70.10">
    <property type="match status" value="3"/>
</dbReference>
<reference evidence="6 7" key="1">
    <citation type="journal article" date="1998" name="Science">
        <title>Genome sequence of the nematode C. elegans: a platform for investigating biology.</title>
        <authorList>
            <consortium name="The C. elegans sequencing consortium"/>
            <person name="Sulson J.E."/>
            <person name="Waterston R."/>
        </authorList>
    </citation>
    <scope>NUCLEOTIDE SEQUENCE [LARGE SCALE GENOMIC DNA]</scope>
    <source>
        <strain evidence="6 7">Bristol N2</strain>
    </source>
</reference>
<proteinExistence type="evidence at protein level"/>
<dbReference type="InterPro" id="IPR002713">
    <property type="entry name" value="FF_domain"/>
</dbReference>
<feature type="domain" description="WW" evidence="4">
    <location>
        <begin position="168"/>
        <end position="195"/>
    </location>
</feature>
<feature type="domain" description="FF" evidence="5">
    <location>
        <begin position="766"/>
        <end position="827"/>
    </location>
</feature>
<feature type="region of interest" description="Disordered" evidence="3">
    <location>
        <begin position="371"/>
        <end position="452"/>
    </location>
</feature>
<dbReference type="PhylomeDB" id="Q95PX7"/>
<organism evidence="6 7">
    <name type="scientific">Caenorhabditis elegans</name>
    <dbReference type="NCBI Taxonomy" id="6239"/>
    <lineage>
        <taxon>Eukaryota</taxon>
        <taxon>Metazoa</taxon>
        <taxon>Ecdysozoa</taxon>
        <taxon>Nematoda</taxon>
        <taxon>Chromadorea</taxon>
        <taxon>Rhabditida</taxon>
        <taxon>Rhabditina</taxon>
        <taxon>Rhabditomorpha</taxon>
        <taxon>Rhabditoidea</taxon>
        <taxon>Rhabditidae</taxon>
        <taxon>Peloderinae</taxon>
        <taxon>Caenorhabditis</taxon>
    </lineage>
</organism>
<feature type="domain" description="FF" evidence="5">
    <location>
        <begin position="604"/>
        <end position="659"/>
    </location>
</feature>
<dbReference type="STRING" id="6239.ZK1127.9a.1"/>
<dbReference type="SMR" id="Q95PX7"/>
<keyword evidence="1" id="KW-0677">Repeat</keyword>
<evidence type="ECO:0000259" key="4">
    <source>
        <dbReference type="PROSITE" id="PS50020"/>
    </source>
</evidence>
<dbReference type="FunFam" id="1.10.10.440:FF:000052">
    <property type="entry name" value="TransCription Elongation Regulator homolog"/>
    <property type="match status" value="1"/>
</dbReference>
<dbReference type="SMART" id="SM00441">
    <property type="entry name" value="FF"/>
    <property type="match status" value="6"/>
</dbReference>
<keyword evidence="9" id="KW-1267">Proteomics identification</keyword>
<feature type="domain" description="WW" evidence="4">
    <location>
        <begin position="348"/>
        <end position="377"/>
    </location>
</feature>
<dbReference type="RefSeq" id="NP_001370832.1">
    <property type="nucleotide sequence ID" value="NM_001383878.2"/>
</dbReference>
<dbReference type="PROSITE" id="PS50020">
    <property type="entry name" value="WW_DOMAIN_2"/>
    <property type="match status" value="3"/>
</dbReference>
<feature type="compositionally biased region" description="Basic and acidic residues" evidence="3">
    <location>
        <begin position="374"/>
        <end position="386"/>
    </location>
</feature>
<feature type="compositionally biased region" description="Basic and acidic residues" evidence="3">
    <location>
        <begin position="884"/>
        <end position="896"/>
    </location>
</feature>
<evidence type="ECO:0000313" key="8">
    <source>
        <dbReference type="WormBase" id="ZK1127.9a"/>
    </source>
</evidence>
<dbReference type="InterPro" id="IPR036517">
    <property type="entry name" value="FF_domain_sf"/>
</dbReference>
<feature type="compositionally biased region" description="Gly residues" evidence="3">
    <location>
        <begin position="33"/>
        <end position="58"/>
    </location>
</feature>
<dbReference type="InParanoid" id="Q95PX7"/>
<feature type="domain" description="FF" evidence="5">
    <location>
        <begin position="471"/>
        <end position="524"/>
    </location>
</feature>
<dbReference type="GO" id="GO:0034399">
    <property type="term" value="C:nuclear periphery"/>
    <property type="evidence" value="ECO:0000314"/>
    <property type="project" value="WormBase"/>
</dbReference>
<dbReference type="InterPro" id="IPR036020">
    <property type="entry name" value="WW_dom_sf"/>
</dbReference>
<feature type="compositionally biased region" description="Basic and acidic residues" evidence="3">
    <location>
        <begin position="428"/>
        <end position="445"/>
    </location>
</feature>
<dbReference type="SUPFAM" id="SSF51045">
    <property type="entry name" value="WW domain"/>
    <property type="match status" value="3"/>
</dbReference>
<dbReference type="FunFam" id="1.10.10.440:FF:000053">
    <property type="entry name" value="TransCription Elongation Regulator homolog"/>
    <property type="match status" value="1"/>
</dbReference>
<evidence type="ECO:0007829" key="9">
    <source>
        <dbReference type="PeptideAtlas" id="Q95PX7"/>
    </source>
</evidence>
<feature type="coiled-coil region" evidence="2">
    <location>
        <begin position="523"/>
        <end position="554"/>
    </location>
</feature>
<dbReference type="GeneID" id="174150"/>
<dbReference type="FunFam" id="2.20.70.10:FF:000049">
    <property type="entry name" value="Transcription elongation regulator 1-like"/>
    <property type="match status" value="1"/>
</dbReference>
<dbReference type="UCSC" id="ZK1127.9a">
    <property type="organism name" value="c. elegans"/>
</dbReference>
<dbReference type="PaxDb" id="6239-ZK1127.9a"/>
<dbReference type="GO" id="GO:0005634">
    <property type="term" value="C:nucleus"/>
    <property type="evidence" value="ECO:0000314"/>
    <property type="project" value="WormBase"/>
</dbReference>
<feature type="compositionally biased region" description="Gly residues" evidence="3">
    <location>
        <begin position="122"/>
        <end position="138"/>
    </location>
</feature>
<dbReference type="FunFam" id="1.10.10.440:FF:000047">
    <property type="entry name" value="TransCription Elongation Regulator homolog"/>
    <property type="match status" value="1"/>
</dbReference>
<evidence type="ECO:0000256" key="2">
    <source>
        <dbReference type="SAM" id="Coils"/>
    </source>
</evidence>
<dbReference type="WormBase" id="ZK1127.9a">
    <property type="protein sequence ID" value="CE28172"/>
    <property type="gene ID" value="WBGene00022855"/>
    <property type="gene designation" value="tcer-1"/>
</dbReference>
<dbReference type="InterPro" id="IPR045148">
    <property type="entry name" value="TCRG1-like"/>
</dbReference>
<dbReference type="FunFam" id="2.20.70.10:FF:000133">
    <property type="entry name" value="TransCription Elongation Regulator homolog"/>
    <property type="match status" value="1"/>
</dbReference>
<dbReference type="EMBL" id="BX284602">
    <property type="protein sequence ID" value="CCD73719.1"/>
    <property type="molecule type" value="Genomic_DNA"/>
</dbReference>
<sequence length="914" mass="103668">MSHENQENYDDYNGDHDNKYDQQYDESSRGDDFGGYGRGGSSSGRGRGFNGPPGGAGSFFGVPPAARGRGGPGMAPPGFAGRGRGFATPGMSSGFAPRGRGMPPGRGGYMPPYRGGYGVAPNGGPGAYGGPYNGGPGAYGAQAPGPNPQDQEQRLKRLSGCEEGQELWVETETAEGKKYFYHPVNRNTIWERPQNAKIVTQPELAQLIHRATEEEKNREERMPHGQIPQNPDDAWNEFNAPDGRKYYFNSITQENTWEKPKALIDQENGGGASPEPVQSAAIAEAQAKAQAALAAFMAQQKTSSNGGGGMPLSKAQASGAAAAAAVNAEAAKKKDSTRPISSTPVSGTPWCVVWTGDDKVFFYNPSTKCSVWERPPDTYGREDVDKLVQNPPSPKAEEENNQSKKESESESESDEDGPPKAKKSRAEKKKEALIAAQKKEKERPRQMLQKPVDPAIEAEMQAAKEREKVPLEERLKQFKEMLEEKNVSTSSTFEKELSKIVFDKRYLSLGATERRACFDAFCREKIESEKAERRKRVKEAKEEFQKLLAECELNGRSSYSSFTSKFGKDPRYKAVERNRDREDAFNDFVGELHKKEKDEKRAKKEKLKAAFVKLLEEQTGLTRKSKWSTTKKTLEDEERYIALDSSSTRESLFREFVANLGDETASDIEEEQEREKRLAAQTAIANRQKEVEAELGNQLRERTKESEKQKMGEHEDTYRNLLIDLIKSTENSWHEARRILRKDERYANCDMLDKTRKESLFDDHIKSLERKRREAFFQVLDNHEKITPMMRWRDAKKIIQDEEETFVKIASNSERKVERDFRDWQERRHDHLTDEFKEMLSETKIITHKSKKLMEEGEQHMDILSVLENDKRWVRMTAMSASERDRMLEDHIENLGRKGTPPPPTQQERDRRKQ</sequence>
<feature type="domain" description="FF" evidence="5">
    <location>
        <begin position="536"/>
        <end position="591"/>
    </location>
</feature>
<evidence type="ECO:0000313" key="6">
    <source>
        <dbReference type="EMBL" id="CCD73719.1"/>
    </source>
</evidence>
<dbReference type="PANTHER" id="PTHR15377">
    <property type="entry name" value="TRANSCRIPTION ELONGATION REGULATOR 1"/>
    <property type="match status" value="1"/>
</dbReference>
<dbReference type="Proteomes" id="UP000001940">
    <property type="component" value="Chromosome II"/>
</dbReference>
<dbReference type="IntAct" id="Q95PX7">
    <property type="interactions" value="4"/>
</dbReference>
<feature type="region of interest" description="Disordered" evidence="3">
    <location>
        <begin position="884"/>
        <end position="914"/>
    </location>
</feature>
<dbReference type="Pfam" id="PF00397">
    <property type="entry name" value="WW"/>
    <property type="match status" value="1"/>
</dbReference>
<dbReference type="FunFam" id="1.10.10.440:FF:000041">
    <property type="entry name" value="TransCription Elongation Regulator homolog"/>
    <property type="match status" value="1"/>
</dbReference>
<dbReference type="InterPro" id="IPR057565">
    <property type="entry name" value="WW_TCRG1_3rd"/>
</dbReference>
<gene>
    <name evidence="6 8" type="primary">tcer-1</name>
    <name evidence="6" type="ORF">CELE_ZK1127.9</name>
    <name evidence="8" type="ORF">ZK1127.9</name>
</gene>
<dbReference type="ExpressionAtlas" id="Q95PX7">
    <property type="expression patterns" value="baseline and differential"/>
</dbReference>
<evidence type="ECO:0000256" key="1">
    <source>
        <dbReference type="ARBA" id="ARBA00022737"/>
    </source>
</evidence>
<dbReference type="SMART" id="SM00456">
    <property type="entry name" value="WW"/>
    <property type="match status" value="3"/>
</dbReference>